<reference evidence="2" key="3">
    <citation type="journal article" date="2017" name="Nature">
        <title>Genome sequence of the progenitor of the wheat D genome Aegilops tauschii.</title>
        <authorList>
            <person name="Luo M.C."/>
            <person name="Gu Y.Q."/>
            <person name="Puiu D."/>
            <person name="Wang H."/>
            <person name="Twardziok S.O."/>
            <person name="Deal K.R."/>
            <person name="Huo N."/>
            <person name="Zhu T."/>
            <person name="Wang L."/>
            <person name="Wang Y."/>
            <person name="McGuire P.E."/>
            <person name="Liu S."/>
            <person name="Long H."/>
            <person name="Ramasamy R.K."/>
            <person name="Rodriguez J.C."/>
            <person name="Van S.L."/>
            <person name="Yuan L."/>
            <person name="Wang Z."/>
            <person name="Xia Z."/>
            <person name="Xiao L."/>
            <person name="Anderson O.D."/>
            <person name="Ouyang S."/>
            <person name="Liang Y."/>
            <person name="Zimin A.V."/>
            <person name="Pertea G."/>
            <person name="Qi P."/>
            <person name="Bennetzen J.L."/>
            <person name="Dai X."/>
            <person name="Dawson M.W."/>
            <person name="Muller H.G."/>
            <person name="Kugler K."/>
            <person name="Rivarola-Duarte L."/>
            <person name="Spannagl M."/>
            <person name="Mayer K.F.X."/>
            <person name="Lu F.H."/>
            <person name="Bevan M.W."/>
            <person name="Leroy P."/>
            <person name="Li P."/>
            <person name="You F.M."/>
            <person name="Sun Q."/>
            <person name="Liu Z."/>
            <person name="Lyons E."/>
            <person name="Wicker T."/>
            <person name="Salzberg S.L."/>
            <person name="Devos K.M."/>
            <person name="Dvorak J."/>
        </authorList>
    </citation>
    <scope>NUCLEOTIDE SEQUENCE [LARGE SCALE GENOMIC DNA]</scope>
    <source>
        <strain evidence="2">cv. AL8/78</strain>
    </source>
</reference>
<feature type="compositionally biased region" description="Low complexity" evidence="1">
    <location>
        <begin position="64"/>
        <end position="80"/>
    </location>
</feature>
<dbReference type="Gramene" id="AET2Gv20204200.7">
    <property type="protein sequence ID" value="AET2Gv20204200.7"/>
    <property type="gene ID" value="AET2Gv20204200"/>
</dbReference>
<accession>A0A453AN76</accession>
<feature type="compositionally biased region" description="Basic residues" evidence="1">
    <location>
        <begin position="98"/>
        <end position="108"/>
    </location>
</feature>
<feature type="compositionally biased region" description="Basic residues" evidence="1">
    <location>
        <begin position="333"/>
        <end position="349"/>
    </location>
</feature>
<organism evidence="2 3">
    <name type="scientific">Aegilops tauschii subsp. strangulata</name>
    <name type="common">Goatgrass</name>
    <dbReference type="NCBI Taxonomy" id="200361"/>
    <lineage>
        <taxon>Eukaryota</taxon>
        <taxon>Viridiplantae</taxon>
        <taxon>Streptophyta</taxon>
        <taxon>Embryophyta</taxon>
        <taxon>Tracheophyta</taxon>
        <taxon>Spermatophyta</taxon>
        <taxon>Magnoliopsida</taxon>
        <taxon>Liliopsida</taxon>
        <taxon>Poales</taxon>
        <taxon>Poaceae</taxon>
        <taxon>BOP clade</taxon>
        <taxon>Pooideae</taxon>
        <taxon>Triticodae</taxon>
        <taxon>Triticeae</taxon>
        <taxon>Triticinae</taxon>
        <taxon>Aegilops</taxon>
    </lineage>
</organism>
<sequence>SHSSEVPTNRADHTRSPRRQDVRVRAPPQGPGAGGVGPQPDLQDLLPGLGGLLPRRPRRRGGARPRQPQGRDPALAQGHALQHHRQGRGGHAGLRARQQGHRPRRQALHRPVPPREAGAVQPGVRGRVGAVDGEQGRGQGLPLHPHGQQHPPQLRRPQRRQGPRRRARRHHRRALGVVQGGQPVLEDLALGRGARRRRVRRHHGQQRPRHGRRPPRACRARLLQGRRGLQPHRPQRHRLPRPHQPPDLCAALDQGHEAQQQDQGRGRVPCVCAGEQGHRRMHQALHRPGPPREAGAVQPGVPGRVGAVDGEPRRGQGLPLRPHGEQHLPQLRRLPRRQGPRRRPRRHRGRALEVVRGRQPALEDPPLVDEMPGELPHCHRHIAMD</sequence>
<feature type="compositionally biased region" description="Low complexity" evidence="1">
    <location>
        <begin position="140"/>
        <end position="152"/>
    </location>
</feature>
<reference evidence="2" key="4">
    <citation type="submission" date="2019-03" db="UniProtKB">
        <authorList>
            <consortium name="EnsemblPlants"/>
        </authorList>
    </citation>
    <scope>IDENTIFICATION</scope>
</reference>
<dbReference type="EnsemblPlants" id="AET2Gv20204200.7">
    <property type="protein sequence ID" value="AET2Gv20204200.7"/>
    <property type="gene ID" value="AET2Gv20204200"/>
</dbReference>
<proteinExistence type="predicted"/>
<dbReference type="Proteomes" id="UP000015105">
    <property type="component" value="Chromosome 2D"/>
</dbReference>
<reference evidence="2" key="5">
    <citation type="journal article" date="2021" name="G3 (Bethesda)">
        <title>Aegilops tauschii genome assembly Aet v5.0 features greater sequence contiguity and improved annotation.</title>
        <authorList>
            <person name="Wang L."/>
            <person name="Zhu T."/>
            <person name="Rodriguez J.C."/>
            <person name="Deal K.R."/>
            <person name="Dubcovsky J."/>
            <person name="McGuire P.E."/>
            <person name="Lux T."/>
            <person name="Spannagl M."/>
            <person name="Mayer K.F.X."/>
            <person name="Baldrich P."/>
            <person name="Meyers B.C."/>
            <person name="Huo N."/>
            <person name="Gu Y.Q."/>
            <person name="Zhou H."/>
            <person name="Devos K.M."/>
            <person name="Bennetzen J.L."/>
            <person name="Unver T."/>
            <person name="Budak H."/>
            <person name="Gulick P.J."/>
            <person name="Galiba G."/>
            <person name="Kalapos B."/>
            <person name="Nelson D.R."/>
            <person name="Li P."/>
            <person name="You F.M."/>
            <person name="Luo M.C."/>
            <person name="Dvorak J."/>
        </authorList>
    </citation>
    <scope>NUCLEOTIDE SEQUENCE [LARGE SCALE GENOMIC DNA]</scope>
    <source>
        <strain evidence="2">cv. AL8/78</strain>
    </source>
</reference>
<dbReference type="AlphaFoldDB" id="A0A453AN76"/>
<feature type="compositionally biased region" description="Basic and acidic residues" evidence="1">
    <location>
        <begin position="10"/>
        <end position="24"/>
    </location>
</feature>
<feature type="compositionally biased region" description="Low complexity" evidence="1">
    <location>
        <begin position="38"/>
        <end position="47"/>
    </location>
</feature>
<feature type="region of interest" description="Disordered" evidence="1">
    <location>
        <begin position="281"/>
        <end position="350"/>
    </location>
</feature>
<evidence type="ECO:0000313" key="2">
    <source>
        <dbReference type="EnsemblPlants" id="AET2Gv20204200.7"/>
    </source>
</evidence>
<protein>
    <submittedName>
        <fullName evidence="2">Uncharacterized protein</fullName>
    </submittedName>
</protein>
<reference evidence="3" key="2">
    <citation type="journal article" date="2017" name="Nat. Plants">
        <title>The Aegilops tauschii genome reveals multiple impacts of transposons.</title>
        <authorList>
            <person name="Zhao G."/>
            <person name="Zou C."/>
            <person name="Li K."/>
            <person name="Wang K."/>
            <person name="Li T."/>
            <person name="Gao L."/>
            <person name="Zhang X."/>
            <person name="Wang H."/>
            <person name="Yang Z."/>
            <person name="Liu X."/>
            <person name="Jiang W."/>
            <person name="Mao L."/>
            <person name="Kong X."/>
            <person name="Jiao Y."/>
            <person name="Jia J."/>
        </authorList>
    </citation>
    <scope>NUCLEOTIDE SEQUENCE [LARGE SCALE GENOMIC DNA]</scope>
    <source>
        <strain evidence="3">cv. AL8/78</strain>
    </source>
</reference>
<keyword evidence="3" id="KW-1185">Reference proteome</keyword>
<name>A0A453AN76_AEGTS</name>
<feature type="compositionally biased region" description="Basic residues" evidence="1">
    <location>
        <begin position="193"/>
        <end position="217"/>
    </location>
</feature>
<evidence type="ECO:0000256" key="1">
    <source>
        <dbReference type="SAM" id="MobiDB-lite"/>
    </source>
</evidence>
<feature type="compositionally biased region" description="Basic residues" evidence="1">
    <location>
        <begin position="156"/>
        <end position="174"/>
    </location>
</feature>
<feature type="region of interest" description="Disordered" evidence="1">
    <location>
        <begin position="1"/>
        <end position="217"/>
    </location>
</feature>
<reference evidence="3" key="1">
    <citation type="journal article" date="2014" name="Science">
        <title>Ancient hybridizations among the ancestral genomes of bread wheat.</title>
        <authorList>
            <consortium name="International Wheat Genome Sequencing Consortium,"/>
            <person name="Marcussen T."/>
            <person name="Sandve S.R."/>
            <person name="Heier L."/>
            <person name="Spannagl M."/>
            <person name="Pfeifer M."/>
            <person name="Jakobsen K.S."/>
            <person name="Wulff B.B."/>
            <person name="Steuernagel B."/>
            <person name="Mayer K.F."/>
            <person name="Olsen O.A."/>
        </authorList>
    </citation>
    <scope>NUCLEOTIDE SEQUENCE [LARGE SCALE GENOMIC DNA]</scope>
    <source>
        <strain evidence="3">cv. AL8/78</strain>
    </source>
</reference>
<evidence type="ECO:0000313" key="3">
    <source>
        <dbReference type="Proteomes" id="UP000015105"/>
    </source>
</evidence>